<accession>A0A0H3M0I9</accession>
<dbReference type="Pfam" id="PF18646">
    <property type="entry name" value="DUF5632"/>
    <property type="match status" value="1"/>
</dbReference>
<dbReference type="SMR" id="A0A0H3M0I9"/>
<organism evidence="3 4">
    <name type="scientific">Mycobacterium bovis (strain BCG / Pasteur 1173P2)</name>
    <dbReference type="NCBI Taxonomy" id="410289"/>
    <lineage>
        <taxon>Bacteria</taxon>
        <taxon>Bacillati</taxon>
        <taxon>Actinomycetota</taxon>
        <taxon>Actinomycetes</taxon>
        <taxon>Mycobacteriales</taxon>
        <taxon>Mycobacteriaceae</taxon>
        <taxon>Mycobacterium</taxon>
        <taxon>Mycobacterium tuberculosis complex</taxon>
    </lineage>
</organism>
<dbReference type="Pfam" id="PF18645">
    <property type="entry name" value="DUF5631"/>
    <property type="match status" value="1"/>
</dbReference>
<sequence length="365" mass="39568">MAIFGRWSARQRLRRATRESLTIPTFSSSLDCTTRVIGGLWPAELSSNTAETATLAEHLKADLHRIVGSANDELMVIWRAGMADSTRRAEEDRVIDRARASAMRRVESAMRELRQITGRVPVEIPRMRGAGGSDLDTTRLMPAVTVVQPADQACTDWPVAAAEDDEARLQRLLAFVARQEPRLNWAVGVNADGTTVLVTDVAHGWIPPGIALPEGVRLLAPARRAGRAPELVGITTCCKTYTPGDSLRRAVDSTAPTSSVQPRALPAIAGLSVELGIATQRHDGLPKIVHAMATAAGNGAAAEEVDLLRVHVDTALHHVLAQYPRVDPALLLNCMLLAATERSVTGDPIAANYHFAWFRELDSRR</sequence>
<feature type="domain" description="DUF5632" evidence="2">
    <location>
        <begin position="165"/>
        <end position="243"/>
    </location>
</feature>
<dbReference type="InterPro" id="IPR040833">
    <property type="entry name" value="DUF5631"/>
</dbReference>
<dbReference type="RefSeq" id="WP_010950329.1">
    <property type="nucleotide sequence ID" value="NC_008769.1"/>
</dbReference>
<evidence type="ECO:0000259" key="1">
    <source>
        <dbReference type="Pfam" id="PF18645"/>
    </source>
</evidence>
<evidence type="ECO:0000313" key="3">
    <source>
        <dbReference type="EMBL" id="CAL70044.1"/>
    </source>
</evidence>
<evidence type="ECO:0000259" key="2">
    <source>
        <dbReference type="Pfam" id="PF18646"/>
    </source>
</evidence>
<dbReference type="Proteomes" id="UP000001472">
    <property type="component" value="Chromosome"/>
</dbReference>
<feature type="domain" description="DUF5631" evidence="1">
    <location>
        <begin position="268"/>
        <end position="361"/>
    </location>
</feature>
<protein>
    <recommendedName>
        <fullName evidence="5">Vegetative cell wall protein gp1</fullName>
    </recommendedName>
</protein>
<evidence type="ECO:0000313" key="4">
    <source>
        <dbReference type="Proteomes" id="UP000001472"/>
    </source>
</evidence>
<dbReference type="HOGENOM" id="CLU_032632_1_0_11"/>
<name>A0A0H3M0I9_MYCBP</name>
<evidence type="ECO:0008006" key="5">
    <source>
        <dbReference type="Google" id="ProtNLM"/>
    </source>
</evidence>
<dbReference type="AlphaFoldDB" id="A0A0H3M0I9"/>
<reference evidence="3 4" key="1">
    <citation type="journal article" date="2007" name="Proc. Natl. Acad. Sci. U.S.A.">
        <title>Genome plasticity of BCG and impact on vaccine efficacy.</title>
        <authorList>
            <person name="Brosch R."/>
            <person name="Gordon S.V."/>
            <person name="Garnier T."/>
            <person name="Eiglmeier K."/>
            <person name="Frigui W."/>
            <person name="Valenti P."/>
            <person name="Dos Santos S."/>
            <person name="Duthoy S."/>
            <person name="Lacroix C."/>
            <person name="Garcia-Pelayo C."/>
            <person name="Inwald J.K."/>
            <person name="Golby P."/>
            <person name="Garcia J.N."/>
            <person name="Hewinson R.G."/>
            <person name="Behr M.A."/>
            <person name="Quail M.A."/>
            <person name="Churcher C."/>
            <person name="Barrell B.G."/>
            <person name="Parkhill J."/>
            <person name="Cole S.T."/>
        </authorList>
    </citation>
    <scope>NUCLEOTIDE SEQUENCE [LARGE SCALE GENOMIC DNA]</scope>
    <source>
        <strain evidence="4">BCG / Pasteur 1173P2</strain>
    </source>
</reference>
<dbReference type="KEGG" id="mbb:BCG_0060"/>
<dbReference type="InterPro" id="IPR040604">
    <property type="entry name" value="DUF5632"/>
</dbReference>
<gene>
    <name evidence="3" type="ordered locus">BCG_0060</name>
</gene>
<dbReference type="EMBL" id="AM408590">
    <property type="protein sequence ID" value="CAL70044.1"/>
    <property type="molecule type" value="Genomic_DNA"/>
</dbReference>
<proteinExistence type="predicted"/>